<sequence>MPFLVDLFDQQLSWSIFVFILGVVMLGTFIYTLVTDGSPFRTAIDSVQFPVDKMMTM</sequence>
<keyword evidence="4" id="KW-1185">Reference proteome</keyword>
<dbReference type="EMBL" id="CM001218">
    <property type="protein sequence ID" value="AES64165.1"/>
    <property type="molecule type" value="Genomic_DNA"/>
</dbReference>
<dbReference type="InterPro" id="IPR009943">
    <property type="entry name" value="DUF1475"/>
</dbReference>
<dbReference type="Proteomes" id="UP000002051">
    <property type="component" value="Chromosome 2"/>
</dbReference>
<dbReference type="PaxDb" id="3880-AES64165"/>
<gene>
    <name evidence="2" type="ordered locus">MTR_2g019270</name>
</gene>
<keyword evidence="1 2" id="KW-0812">Transmembrane</keyword>
<evidence type="ECO:0000313" key="2">
    <source>
        <dbReference type="EMBL" id="AES64165.1"/>
    </source>
</evidence>
<protein>
    <submittedName>
        <fullName evidence="2">Transmembrane protein, putative</fullName>
    </submittedName>
</protein>
<evidence type="ECO:0000313" key="3">
    <source>
        <dbReference type="EnsemblPlants" id="AES64165"/>
    </source>
</evidence>
<feature type="transmembrane region" description="Helical" evidence="1">
    <location>
        <begin position="12"/>
        <end position="34"/>
    </location>
</feature>
<dbReference type="HOGENOM" id="CLU_2999457_0_0_1"/>
<evidence type="ECO:0000313" key="4">
    <source>
        <dbReference type="Proteomes" id="UP000002051"/>
    </source>
</evidence>
<name>G7IP80_MEDTR</name>
<keyword evidence="1" id="KW-0472">Membrane</keyword>
<accession>G7IP80</accession>
<reference evidence="2 4" key="1">
    <citation type="journal article" date="2011" name="Nature">
        <title>The Medicago genome provides insight into the evolution of rhizobial symbioses.</title>
        <authorList>
            <person name="Young N.D."/>
            <person name="Debelle F."/>
            <person name="Oldroyd G.E."/>
            <person name="Geurts R."/>
            <person name="Cannon S.B."/>
            <person name="Udvardi M.K."/>
            <person name="Benedito V.A."/>
            <person name="Mayer K.F."/>
            <person name="Gouzy J."/>
            <person name="Schoof H."/>
            <person name="Van de Peer Y."/>
            <person name="Proost S."/>
            <person name="Cook D.R."/>
            <person name="Meyers B.C."/>
            <person name="Spannagl M."/>
            <person name="Cheung F."/>
            <person name="De Mita S."/>
            <person name="Krishnakumar V."/>
            <person name="Gundlach H."/>
            <person name="Zhou S."/>
            <person name="Mudge J."/>
            <person name="Bharti A.K."/>
            <person name="Murray J.D."/>
            <person name="Naoumkina M.A."/>
            <person name="Rosen B."/>
            <person name="Silverstein K.A."/>
            <person name="Tang H."/>
            <person name="Rombauts S."/>
            <person name="Zhao P.X."/>
            <person name="Zhou P."/>
            <person name="Barbe V."/>
            <person name="Bardou P."/>
            <person name="Bechner M."/>
            <person name="Bellec A."/>
            <person name="Berger A."/>
            <person name="Berges H."/>
            <person name="Bidwell S."/>
            <person name="Bisseling T."/>
            <person name="Choisne N."/>
            <person name="Couloux A."/>
            <person name="Denny R."/>
            <person name="Deshpande S."/>
            <person name="Dai X."/>
            <person name="Doyle J.J."/>
            <person name="Dudez A.M."/>
            <person name="Farmer A.D."/>
            <person name="Fouteau S."/>
            <person name="Franken C."/>
            <person name="Gibelin C."/>
            <person name="Gish J."/>
            <person name="Goldstein S."/>
            <person name="Gonzalez A.J."/>
            <person name="Green P.J."/>
            <person name="Hallab A."/>
            <person name="Hartog M."/>
            <person name="Hua A."/>
            <person name="Humphray S.J."/>
            <person name="Jeong D.H."/>
            <person name="Jing Y."/>
            <person name="Jocker A."/>
            <person name="Kenton S.M."/>
            <person name="Kim D.J."/>
            <person name="Klee K."/>
            <person name="Lai H."/>
            <person name="Lang C."/>
            <person name="Lin S."/>
            <person name="Macmil S.L."/>
            <person name="Magdelenat G."/>
            <person name="Matthews L."/>
            <person name="McCorrison J."/>
            <person name="Monaghan E.L."/>
            <person name="Mun J.H."/>
            <person name="Najar F.Z."/>
            <person name="Nicholson C."/>
            <person name="Noirot C."/>
            <person name="O'Bleness M."/>
            <person name="Paule C.R."/>
            <person name="Poulain J."/>
            <person name="Prion F."/>
            <person name="Qin B."/>
            <person name="Qu C."/>
            <person name="Retzel E.F."/>
            <person name="Riddle C."/>
            <person name="Sallet E."/>
            <person name="Samain S."/>
            <person name="Samson N."/>
            <person name="Sanders I."/>
            <person name="Saurat O."/>
            <person name="Scarpelli C."/>
            <person name="Schiex T."/>
            <person name="Segurens B."/>
            <person name="Severin A.J."/>
            <person name="Sherrier D.J."/>
            <person name="Shi R."/>
            <person name="Sims S."/>
            <person name="Singer S.R."/>
            <person name="Sinharoy S."/>
            <person name="Sterck L."/>
            <person name="Viollet A."/>
            <person name="Wang B.B."/>
            <person name="Wang K."/>
            <person name="Wang M."/>
            <person name="Wang X."/>
            <person name="Warfsmann J."/>
            <person name="Weissenbach J."/>
            <person name="White D.D."/>
            <person name="White J.D."/>
            <person name="Wiley G.B."/>
            <person name="Wincker P."/>
            <person name="Xing Y."/>
            <person name="Yang L."/>
            <person name="Yao Z."/>
            <person name="Ying F."/>
            <person name="Zhai J."/>
            <person name="Zhou L."/>
            <person name="Zuber A."/>
            <person name="Denarie J."/>
            <person name="Dixon R.A."/>
            <person name="May G.D."/>
            <person name="Schwartz D.C."/>
            <person name="Rogers J."/>
            <person name="Quetier F."/>
            <person name="Town C.D."/>
            <person name="Roe B.A."/>
        </authorList>
    </citation>
    <scope>NUCLEOTIDE SEQUENCE [LARGE SCALE GENOMIC DNA]</scope>
    <source>
        <strain evidence="2">A17</strain>
        <strain evidence="3 4">cv. Jemalong A17</strain>
    </source>
</reference>
<keyword evidence="1" id="KW-1133">Transmembrane helix</keyword>
<dbReference type="EnsemblPlants" id="AES64165">
    <property type="protein sequence ID" value="AES64165"/>
    <property type="gene ID" value="MTR_2g019270"/>
</dbReference>
<dbReference type="Pfam" id="PF07343">
    <property type="entry name" value="DUF1475"/>
    <property type="match status" value="1"/>
</dbReference>
<organism evidence="2 4">
    <name type="scientific">Medicago truncatula</name>
    <name type="common">Barrel medic</name>
    <name type="synonym">Medicago tribuloides</name>
    <dbReference type="NCBI Taxonomy" id="3880"/>
    <lineage>
        <taxon>Eukaryota</taxon>
        <taxon>Viridiplantae</taxon>
        <taxon>Streptophyta</taxon>
        <taxon>Embryophyta</taxon>
        <taxon>Tracheophyta</taxon>
        <taxon>Spermatophyta</taxon>
        <taxon>Magnoliopsida</taxon>
        <taxon>eudicotyledons</taxon>
        <taxon>Gunneridae</taxon>
        <taxon>Pentapetalae</taxon>
        <taxon>rosids</taxon>
        <taxon>fabids</taxon>
        <taxon>Fabales</taxon>
        <taxon>Fabaceae</taxon>
        <taxon>Papilionoideae</taxon>
        <taxon>50 kb inversion clade</taxon>
        <taxon>NPAAA clade</taxon>
        <taxon>Hologalegina</taxon>
        <taxon>IRL clade</taxon>
        <taxon>Trifolieae</taxon>
        <taxon>Medicago</taxon>
    </lineage>
</organism>
<reference evidence="3" key="3">
    <citation type="submission" date="2015-04" db="UniProtKB">
        <authorList>
            <consortium name="EnsemblPlants"/>
        </authorList>
    </citation>
    <scope>IDENTIFICATION</scope>
    <source>
        <strain evidence="3">cv. Jemalong A17</strain>
    </source>
</reference>
<dbReference type="AlphaFoldDB" id="G7IP80"/>
<evidence type="ECO:0000256" key="1">
    <source>
        <dbReference type="SAM" id="Phobius"/>
    </source>
</evidence>
<reference evidence="2 4" key="2">
    <citation type="journal article" date="2014" name="BMC Genomics">
        <title>An improved genome release (version Mt4.0) for the model legume Medicago truncatula.</title>
        <authorList>
            <person name="Tang H."/>
            <person name="Krishnakumar V."/>
            <person name="Bidwell S."/>
            <person name="Rosen B."/>
            <person name="Chan A."/>
            <person name="Zhou S."/>
            <person name="Gentzbittel L."/>
            <person name="Childs K.L."/>
            <person name="Yandell M."/>
            <person name="Gundlach H."/>
            <person name="Mayer K.F."/>
            <person name="Schwartz D.C."/>
            <person name="Town C.D."/>
        </authorList>
    </citation>
    <scope>GENOME REANNOTATION</scope>
    <source>
        <strain evidence="3 4">cv. Jemalong A17</strain>
    </source>
</reference>
<proteinExistence type="predicted"/>